<dbReference type="EMBL" id="CP149822">
    <property type="protein sequence ID" value="WZN42035.1"/>
    <property type="molecule type" value="Genomic_DNA"/>
</dbReference>
<organism evidence="1 2">
    <name type="scientific">Chitinophaga pollutisoli</name>
    <dbReference type="NCBI Taxonomy" id="3133966"/>
    <lineage>
        <taxon>Bacteria</taxon>
        <taxon>Pseudomonadati</taxon>
        <taxon>Bacteroidota</taxon>
        <taxon>Chitinophagia</taxon>
        <taxon>Chitinophagales</taxon>
        <taxon>Chitinophagaceae</taxon>
        <taxon>Chitinophaga</taxon>
    </lineage>
</organism>
<dbReference type="RefSeq" id="WP_341836878.1">
    <property type="nucleotide sequence ID" value="NZ_CP149822.1"/>
</dbReference>
<protein>
    <submittedName>
        <fullName evidence="1">Uncharacterized protein</fullName>
    </submittedName>
</protein>
<gene>
    <name evidence="1" type="ORF">WJU16_03160</name>
</gene>
<evidence type="ECO:0000313" key="2">
    <source>
        <dbReference type="Proteomes" id="UP001485459"/>
    </source>
</evidence>
<reference evidence="2" key="1">
    <citation type="submission" date="2024-03" db="EMBL/GenBank/DDBJ databases">
        <title>Chitinophaga horti sp. nov., isolated from garden soil.</title>
        <authorList>
            <person name="Lee D.S."/>
            <person name="Han D.M."/>
            <person name="Baek J.H."/>
            <person name="Choi D.G."/>
            <person name="Jeon J.H."/>
            <person name="Jeon C.O."/>
        </authorList>
    </citation>
    <scope>NUCLEOTIDE SEQUENCE [LARGE SCALE GENOMIC DNA]</scope>
    <source>
        <strain evidence="2">GPA1</strain>
    </source>
</reference>
<proteinExistence type="predicted"/>
<name>A0ABZ2YS07_9BACT</name>
<keyword evidence="2" id="KW-1185">Reference proteome</keyword>
<sequence>MMIGLKNMHSLRKLLKEKSANGAVLLLGQKTGIIEFDKLRFLNNPKHVLKVKKEHEYMFLIKDLLEAIDYLTNNKDDYSFFAADIDDIIVNIGMYQTHVECAIILEQLLRQNQQREHSPQLSEFIILSANEFIAELCKSQQGANLANKIWEKFHPSNIPKPQLLNLSQSPRIKITDNPKNHYRKK</sequence>
<accession>A0ABZ2YS07</accession>
<dbReference type="Proteomes" id="UP001485459">
    <property type="component" value="Chromosome"/>
</dbReference>
<evidence type="ECO:0000313" key="1">
    <source>
        <dbReference type="EMBL" id="WZN42035.1"/>
    </source>
</evidence>